<dbReference type="PANTHER" id="PTHR23402:SF1">
    <property type="entry name" value="PYROGLUTAMYL-PEPTIDASE I"/>
    <property type="match status" value="1"/>
</dbReference>
<dbReference type="EMBL" id="JAHHIF010000049">
    <property type="protein sequence ID" value="MBW4547842.1"/>
    <property type="molecule type" value="Genomic_DNA"/>
</dbReference>
<accession>A0A951UCE0</accession>
<proteinExistence type="inferred from homology"/>
<reference evidence="5" key="1">
    <citation type="submission" date="2021-05" db="EMBL/GenBank/DDBJ databases">
        <authorList>
            <person name="Pietrasiak N."/>
            <person name="Ward R."/>
            <person name="Stajich J.E."/>
            <person name="Kurbessoian T."/>
        </authorList>
    </citation>
    <scope>NUCLEOTIDE SEQUENCE</scope>
    <source>
        <strain evidence="5">CPER-KK1</strain>
    </source>
</reference>
<evidence type="ECO:0000256" key="4">
    <source>
        <dbReference type="ARBA" id="ARBA00022807"/>
    </source>
</evidence>
<evidence type="ECO:0000313" key="6">
    <source>
        <dbReference type="Proteomes" id="UP000753908"/>
    </source>
</evidence>
<gene>
    <name evidence="5" type="ORF">KME25_25855</name>
</gene>
<dbReference type="Proteomes" id="UP000753908">
    <property type="component" value="Unassembled WGS sequence"/>
</dbReference>
<dbReference type="InterPro" id="IPR016125">
    <property type="entry name" value="Peptidase_C15-like"/>
</dbReference>
<dbReference type="GO" id="GO:0006508">
    <property type="term" value="P:proteolysis"/>
    <property type="evidence" value="ECO:0007669"/>
    <property type="project" value="UniProtKB-KW"/>
</dbReference>
<dbReference type="Pfam" id="PF01470">
    <property type="entry name" value="Peptidase_C15"/>
    <property type="match status" value="1"/>
</dbReference>
<evidence type="ECO:0000313" key="5">
    <source>
        <dbReference type="EMBL" id="MBW4547842.1"/>
    </source>
</evidence>
<dbReference type="PANTHER" id="PTHR23402">
    <property type="entry name" value="PROTEASE FAMILY C15 PYROGLUTAMYL-PEPTIDASE I-RELATED"/>
    <property type="match status" value="1"/>
</dbReference>
<evidence type="ECO:0000256" key="1">
    <source>
        <dbReference type="ARBA" id="ARBA00006641"/>
    </source>
</evidence>
<dbReference type="Gene3D" id="3.40.630.20">
    <property type="entry name" value="Peptidase C15, pyroglutamyl peptidase I-like"/>
    <property type="match status" value="2"/>
</dbReference>
<organism evidence="5 6">
    <name type="scientific">Symplocastrum torsivum CPER-KK1</name>
    <dbReference type="NCBI Taxonomy" id="450513"/>
    <lineage>
        <taxon>Bacteria</taxon>
        <taxon>Bacillati</taxon>
        <taxon>Cyanobacteriota</taxon>
        <taxon>Cyanophyceae</taxon>
        <taxon>Oscillatoriophycideae</taxon>
        <taxon>Oscillatoriales</taxon>
        <taxon>Microcoleaceae</taxon>
        <taxon>Symplocastrum</taxon>
    </lineage>
</organism>
<name>A0A951UCE0_9CYAN</name>
<protein>
    <submittedName>
        <fullName evidence="5">Peptidase C15</fullName>
    </submittedName>
</protein>
<sequence length="190" mass="21526">MNGKILLTSFQTWLPHQRSNASDDLLEEIAQLNILSPALTLLRQLPVDVPKASRCVIDKIEELQPDVIICCGMAECRTKLTVESCATCNDDLLKTSVDLEKLVAELVGTEISHDAGKFVCEGLYYEVLSYLRCRRRFYRTSRRLHTCCIFVHVPVLTPENSASVVEDFHLIIKKMASLAPQDTDFLHKYL</sequence>
<keyword evidence="2" id="KW-0645">Protease</keyword>
<evidence type="ECO:0000256" key="3">
    <source>
        <dbReference type="ARBA" id="ARBA00022801"/>
    </source>
</evidence>
<dbReference type="SUPFAM" id="SSF53182">
    <property type="entry name" value="Pyrrolidone carboxyl peptidase (pyroglutamate aminopeptidase)"/>
    <property type="match status" value="1"/>
</dbReference>
<comment type="similarity">
    <text evidence="1">Belongs to the peptidase C15 family.</text>
</comment>
<reference evidence="5" key="2">
    <citation type="journal article" date="2022" name="Microbiol. Resour. Announc.">
        <title>Metagenome Sequencing to Explore Phylogenomics of Terrestrial Cyanobacteria.</title>
        <authorList>
            <person name="Ward R.D."/>
            <person name="Stajich J.E."/>
            <person name="Johansen J.R."/>
            <person name="Huntemann M."/>
            <person name="Clum A."/>
            <person name="Foster B."/>
            <person name="Foster B."/>
            <person name="Roux S."/>
            <person name="Palaniappan K."/>
            <person name="Varghese N."/>
            <person name="Mukherjee S."/>
            <person name="Reddy T.B.K."/>
            <person name="Daum C."/>
            <person name="Copeland A."/>
            <person name="Chen I.A."/>
            <person name="Ivanova N.N."/>
            <person name="Kyrpides N.C."/>
            <person name="Shapiro N."/>
            <person name="Eloe-Fadrosh E.A."/>
            <person name="Pietrasiak N."/>
        </authorList>
    </citation>
    <scope>NUCLEOTIDE SEQUENCE</scope>
    <source>
        <strain evidence="5">CPER-KK1</strain>
    </source>
</reference>
<keyword evidence="4" id="KW-0788">Thiol protease</keyword>
<keyword evidence="3" id="KW-0378">Hydrolase</keyword>
<dbReference type="InterPro" id="IPR036440">
    <property type="entry name" value="Peptidase_C15-like_sf"/>
</dbReference>
<comment type="caution">
    <text evidence="5">The sequence shown here is derived from an EMBL/GenBank/DDBJ whole genome shotgun (WGS) entry which is preliminary data.</text>
</comment>
<dbReference type="AlphaFoldDB" id="A0A951UCE0"/>
<evidence type="ECO:0000256" key="2">
    <source>
        <dbReference type="ARBA" id="ARBA00022670"/>
    </source>
</evidence>
<dbReference type="GO" id="GO:0008234">
    <property type="term" value="F:cysteine-type peptidase activity"/>
    <property type="evidence" value="ECO:0007669"/>
    <property type="project" value="UniProtKB-KW"/>
</dbReference>